<dbReference type="EMBL" id="JALBUF010000001">
    <property type="protein sequence ID" value="MCI0182602.1"/>
    <property type="molecule type" value="Genomic_DNA"/>
</dbReference>
<evidence type="ECO:0000256" key="6">
    <source>
        <dbReference type="NCBIfam" id="TIGR02571"/>
    </source>
</evidence>
<keyword evidence="3 8" id="KW-0479">Metal-binding</keyword>
<keyword evidence="11" id="KW-1185">Reference proteome</keyword>
<evidence type="ECO:0000256" key="2">
    <source>
        <dbReference type="ARBA" id="ARBA00006576"/>
    </source>
</evidence>
<dbReference type="GO" id="GO:0004132">
    <property type="term" value="F:dCMP deaminase activity"/>
    <property type="evidence" value="ECO:0007669"/>
    <property type="project" value="InterPro"/>
</dbReference>
<evidence type="ECO:0000256" key="8">
    <source>
        <dbReference type="PIRSR" id="PIRSR006019-2"/>
    </source>
</evidence>
<evidence type="ECO:0000256" key="4">
    <source>
        <dbReference type="ARBA" id="ARBA00022801"/>
    </source>
</evidence>
<gene>
    <name evidence="10" type="primary">tadA_1</name>
    <name evidence="10" type="ORF">MM817_00867</name>
</gene>
<dbReference type="PIRSF" id="PIRSF006019">
    <property type="entry name" value="dCMP_deaminase"/>
    <property type="match status" value="1"/>
</dbReference>
<comment type="caution">
    <text evidence="10">The sequence shown here is derived from an EMBL/GenBank/DDBJ whole genome shotgun (WGS) entry which is preliminary data.</text>
</comment>
<dbReference type="PROSITE" id="PS51747">
    <property type="entry name" value="CYT_DCMP_DEAMINASES_2"/>
    <property type="match status" value="1"/>
</dbReference>
<dbReference type="InterPro" id="IPR035105">
    <property type="entry name" value="Deoxycytidylate_deaminase_dom"/>
</dbReference>
<name>A0A9X1VAV8_9BACL</name>
<dbReference type="InterPro" id="IPR013404">
    <property type="entry name" value="Competence_ComEB"/>
</dbReference>
<dbReference type="PANTHER" id="PTHR11086">
    <property type="entry name" value="DEOXYCYTIDYLATE DEAMINASE-RELATED"/>
    <property type="match status" value="1"/>
</dbReference>
<dbReference type="GO" id="GO:0005737">
    <property type="term" value="C:cytoplasm"/>
    <property type="evidence" value="ECO:0007669"/>
    <property type="project" value="TreeGrafter"/>
</dbReference>
<protein>
    <recommendedName>
        <fullName evidence="6">ComE operon protein 2</fullName>
    </recommendedName>
</protein>
<evidence type="ECO:0000259" key="9">
    <source>
        <dbReference type="PROSITE" id="PS51747"/>
    </source>
</evidence>
<keyword evidence="4 10" id="KW-0378">Hydrolase</keyword>
<evidence type="ECO:0000256" key="5">
    <source>
        <dbReference type="ARBA" id="ARBA00022833"/>
    </source>
</evidence>
<dbReference type="SUPFAM" id="SSF53927">
    <property type="entry name" value="Cytidine deaminase-like"/>
    <property type="match status" value="1"/>
</dbReference>
<dbReference type="NCBIfam" id="TIGR02571">
    <property type="entry name" value="ComEB"/>
    <property type="match status" value="1"/>
</dbReference>
<evidence type="ECO:0000256" key="3">
    <source>
        <dbReference type="ARBA" id="ARBA00022723"/>
    </source>
</evidence>
<feature type="binding site" evidence="8">
    <location>
        <position position="100"/>
    </location>
    <ligand>
        <name>Zn(2+)</name>
        <dbReference type="ChEBI" id="CHEBI:29105"/>
        <note>catalytic</note>
    </ligand>
</feature>
<proteinExistence type="inferred from homology"/>
<evidence type="ECO:0000256" key="7">
    <source>
        <dbReference type="PIRSR" id="PIRSR006019-1"/>
    </source>
</evidence>
<feature type="binding site" evidence="8">
    <location>
        <position position="69"/>
    </location>
    <ligand>
        <name>Zn(2+)</name>
        <dbReference type="ChEBI" id="CHEBI:29105"/>
        <note>catalytic</note>
    </ligand>
</feature>
<feature type="domain" description="CMP/dCMP-type deaminase" evidence="9">
    <location>
        <begin position="4"/>
        <end position="131"/>
    </location>
</feature>
<comment type="cofactor">
    <cofactor evidence="1 8">
        <name>Zn(2+)</name>
        <dbReference type="ChEBI" id="CHEBI:29105"/>
    </cofactor>
</comment>
<evidence type="ECO:0000256" key="1">
    <source>
        <dbReference type="ARBA" id="ARBA00001947"/>
    </source>
</evidence>
<sequence length="146" mass="16084">MRKPWDAYFIEMASLVATRSTCNRKQVGAVIVREKRTIASGYNGSVAGDVHCIDVGCKVVDGHCIRTVHAESNAILQCAKFGVSTRDADLYVTHFPCLQCTKQIIQAGIAKVIYAEEYHIDPYALELFAQANVTLVYLGQLRSTSV</sequence>
<keyword evidence="5 8" id="KW-0862">Zinc</keyword>
<dbReference type="PROSITE" id="PS00903">
    <property type="entry name" value="CYT_DCMP_DEAMINASES_1"/>
    <property type="match status" value="1"/>
</dbReference>
<dbReference type="Proteomes" id="UP001139263">
    <property type="component" value="Unassembled WGS sequence"/>
</dbReference>
<dbReference type="CDD" id="cd01286">
    <property type="entry name" value="deoxycytidylate_deaminase"/>
    <property type="match status" value="1"/>
</dbReference>
<organism evidence="10 11">
    <name type="scientific">Sulfoacidibacillus ferrooxidans</name>
    <dbReference type="NCBI Taxonomy" id="2005001"/>
    <lineage>
        <taxon>Bacteria</taxon>
        <taxon>Bacillati</taxon>
        <taxon>Bacillota</taxon>
        <taxon>Bacilli</taxon>
        <taxon>Bacillales</taxon>
        <taxon>Alicyclobacillaceae</taxon>
        <taxon>Sulfoacidibacillus</taxon>
    </lineage>
</organism>
<dbReference type="RefSeq" id="WP_241712179.1">
    <property type="nucleotide sequence ID" value="NZ_JALBUF010000001.1"/>
</dbReference>
<accession>A0A9X1VAV8</accession>
<reference evidence="10" key="1">
    <citation type="submission" date="2022-03" db="EMBL/GenBank/DDBJ databases">
        <title>Draft Genome Sequence of Firmicute Strain S0AB, a Heterotrophic Iron/Sulfur-Oxidizing Extreme Acidophile.</title>
        <authorList>
            <person name="Vergara E."/>
            <person name="Pakostova E."/>
            <person name="Johnson D.B."/>
            <person name="Holmes D.S."/>
        </authorList>
    </citation>
    <scope>NUCLEOTIDE SEQUENCE</scope>
    <source>
        <strain evidence="10">S0AB</strain>
    </source>
</reference>
<dbReference type="InterPro" id="IPR016193">
    <property type="entry name" value="Cytidine_deaminase-like"/>
</dbReference>
<dbReference type="PANTHER" id="PTHR11086:SF18">
    <property type="entry name" value="DEOXYCYTIDYLATE DEAMINASE"/>
    <property type="match status" value="1"/>
</dbReference>
<evidence type="ECO:0000313" key="11">
    <source>
        <dbReference type="Proteomes" id="UP001139263"/>
    </source>
</evidence>
<dbReference type="InterPro" id="IPR016473">
    <property type="entry name" value="dCMP_deaminase"/>
</dbReference>
<dbReference type="InterPro" id="IPR016192">
    <property type="entry name" value="APOBEC/CMP_deaminase_Zn-bd"/>
</dbReference>
<dbReference type="AlphaFoldDB" id="A0A9X1VAV8"/>
<dbReference type="GO" id="GO:0006220">
    <property type="term" value="P:pyrimidine nucleotide metabolic process"/>
    <property type="evidence" value="ECO:0007669"/>
    <property type="project" value="InterPro"/>
</dbReference>
<dbReference type="Gene3D" id="3.40.140.10">
    <property type="entry name" value="Cytidine Deaminase, domain 2"/>
    <property type="match status" value="1"/>
</dbReference>
<dbReference type="InterPro" id="IPR002125">
    <property type="entry name" value="CMP_dCMP_dom"/>
</dbReference>
<comment type="similarity">
    <text evidence="2">Belongs to the cytidine and deoxycytidylate deaminase family.</text>
</comment>
<feature type="active site" description="Proton donor" evidence="7">
    <location>
        <position position="71"/>
    </location>
</feature>
<dbReference type="GO" id="GO:0008270">
    <property type="term" value="F:zinc ion binding"/>
    <property type="evidence" value="ECO:0007669"/>
    <property type="project" value="InterPro"/>
</dbReference>
<feature type="binding site" evidence="8">
    <location>
        <position position="97"/>
    </location>
    <ligand>
        <name>Zn(2+)</name>
        <dbReference type="ChEBI" id="CHEBI:29105"/>
        <note>catalytic</note>
    </ligand>
</feature>
<dbReference type="InterPro" id="IPR015517">
    <property type="entry name" value="dCMP_deaminase-rel"/>
</dbReference>
<dbReference type="Pfam" id="PF00383">
    <property type="entry name" value="dCMP_cyt_deam_1"/>
    <property type="match status" value="1"/>
</dbReference>
<evidence type="ECO:0000313" key="10">
    <source>
        <dbReference type="EMBL" id="MCI0182602.1"/>
    </source>
</evidence>